<evidence type="ECO:0000259" key="2">
    <source>
        <dbReference type="Pfam" id="PF01590"/>
    </source>
</evidence>
<comment type="caution">
    <text evidence="3">The sequence shown here is derived from an EMBL/GenBank/DDBJ whole genome shotgun (WGS) entry which is preliminary data.</text>
</comment>
<dbReference type="Pfam" id="PF01590">
    <property type="entry name" value="GAF"/>
    <property type="match status" value="1"/>
</dbReference>
<evidence type="ECO:0000256" key="1">
    <source>
        <dbReference type="SAM" id="MobiDB-lite"/>
    </source>
</evidence>
<feature type="region of interest" description="Disordered" evidence="1">
    <location>
        <begin position="1"/>
        <end position="35"/>
    </location>
</feature>
<organism evidence="3 4">
    <name type="scientific">Saccharopolyspora rosea</name>
    <dbReference type="NCBI Taxonomy" id="524884"/>
    <lineage>
        <taxon>Bacteria</taxon>
        <taxon>Bacillati</taxon>
        <taxon>Actinomycetota</taxon>
        <taxon>Actinomycetes</taxon>
        <taxon>Pseudonocardiales</taxon>
        <taxon>Pseudonocardiaceae</taxon>
        <taxon>Saccharopolyspora</taxon>
    </lineage>
</organism>
<dbReference type="InterPro" id="IPR003018">
    <property type="entry name" value="GAF"/>
</dbReference>
<protein>
    <submittedName>
        <fullName evidence="3">GAF domain-containing protein</fullName>
    </submittedName>
</protein>
<evidence type="ECO:0000313" key="3">
    <source>
        <dbReference type="EMBL" id="MFD0919635.1"/>
    </source>
</evidence>
<dbReference type="Gene3D" id="3.30.450.40">
    <property type="match status" value="1"/>
</dbReference>
<evidence type="ECO:0000313" key="4">
    <source>
        <dbReference type="Proteomes" id="UP001597018"/>
    </source>
</evidence>
<keyword evidence="4" id="KW-1185">Reference proteome</keyword>
<sequence>MRAQESEAAIAPEAHPRPLTRARGAALTSRRPAAPPRPLIVKSWRRVRGRGLDPERGSDCRPVSATEVEHRRTRCGLTREALRELRCGLVPAAESAGHIVVIVDAEGRILWREGHPEVFRRADQLGFVEGASWREDEVGTNAIGTALVERIPVQVHSSEHYVRTHHNWTCAAAPVHDPRDGRLLGAADVSGPAGTVHPNTLALVRAVAGLAEARLREEHRGCLDRLRTIATPLLAKLRGPALVTDRCGWVAASTGLPPVDRVALPDRLDASRLWLPAFGPCSVEPLPEGVLLRLRDDAATTTTRVVLDDRSTSRPTLTVHRDAGSWTYHLSRRHADILVALAAQPAGRTAAELAEHLTGDRTRTVTVRAEMSRLRKKFGDLLDHRPYRFLPELDVSVLGPEP</sequence>
<gene>
    <name evidence="3" type="ORF">ACFQ16_07755</name>
</gene>
<dbReference type="RefSeq" id="WP_263252460.1">
    <property type="nucleotide sequence ID" value="NZ_BAABLT010000001.1"/>
</dbReference>
<name>A0ABW3FQQ3_9PSEU</name>
<dbReference type="EMBL" id="JBHTIW010000003">
    <property type="protein sequence ID" value="MFD0919635.1"/>
    <property type="molecule type" value="Genomic_DNA"/>
</dbReference>
<proteinExistence type="predicted"/>
<feature type="domain" description="GAF" evidence="2">
    <location>
        <begin position="110"/>
        <end position="214"/>
    </location>
</feature>
<dbReference type="Proteomes" id="UP001597018">
    <property type="component" value="Unassembled WGS sequence"/>
</dbReference>
<dbReference type="InterPro" id="IPR029016">
    <property type="entry name" value="GAF-like_dom_sf"/>
</dbReference>
<reference evidence="4" key="1">
    <citation type="journal article" date="2019" name="Int. J. Syst. Evol. Microbiol.">
        <title>The Global Catalogue of Microorganisms (GCM) 10K type strain sequencing project: providing services to taxonomists for standard genome sequencing and annotation.</title>
        <authorList>
            <consortium name="The Broad Institute Genomics Platform"/>
            <consortium name="The Broad Institute Genome Sequencing Center for Infectious Disease"/>
            <person name="Wu L."/>
            <person name="Ma J."/>
        </authorList>
    </citation>
    <scope>NUCLEOTIDE SEQUENCE [LARGE SCALE GENOMIC DNA]</scope>
    <source>
        <strain evidence="4">CCUG 56401</strain>
    </source>
</reference>
<accession>A0ABW3FQQ3</accession>